<organism evidence="1 2">
    <name type="scientific">Roseovarius halotolerans</name>
    <dbReference type="NCBI Taxonomy" id="505353"/>
    <lineage>
        <taxon>Bacteria</taxon>
        <taxon>Pseudomonadati</taxon>
        <taxon>Pseudomonadota</taxon>
        <taxon>Alphaproteobacteria</taxon>
        <taxon>Rhodobacterales</taxon>
        <taxon>Roseobacteraceae</taxon>
        <taxon>Roseovarius</taxon>
    </lineage>
</organism>
<dbReference type="RefSeq" id="WP_085818290.1">
    <property type="nucleotide sequence ID" value="NZ_FWFU01000003.1"/>
</dbReference>
<dbReference type="InterPro" id="IPR046634">
    <property type="entry name" value="DUF6746"/>
</dbReference>
<name>A0A1X6ZGH0_9RHOB</name>
<reference evidence="1 2" key="1">
    <citation type="submission" date="2017-03" db="EMBL/GenBank/DDBJ databases">
        <authorList>
            <person name="Afonso C.L."/>
            <person name="Miller P.J."/>
            <person name="Scott M.A."/>
            <person name="Spackman E."/>
            <person name="Goraichik I."/>
            <person name="Dimitrov K.M."/>
            <person name="Suarez D.L."/>
            <person name="Swayne D.E."/>
        </authorList>
    </citation>
    <scope>NUCLEOTIDE SEQUENCE [LARGE SCALE GENOMIC DNA]</scope>
    <source>
        <strain evidence="1 2">CECT 8110</strain>
    </source>
</reference>
<sequence>MSAFMNVTPLSKDKTMTNTLKILATGVAILIGGLVPVKADETVSHYAPEQSETLQQAVENFVSYNRKLATVLERDPMTTADMEEVHEYTYTLEIALARINAELGALPEALERVHETSEGDDPAALRASSMAYLKAARTLDR</sequence>
<evidence type="ECO:0000313" key="1">
    <source>
        <dbReference type="EMBL" id="SLN51024.1"/>
    </source>
</evidence>
<dbReference type="Pfam" id="PF20531">
    <property type="entry name" value="DUF6746"/>
    <property type="match status" value="1"/>
</dbReference>
<dbReference type="AlphaFoldDB" id="A0A1X6ZGH0"/>
<evidence type="ECO:0000313" key="2">
    <source>
        <dbReference type="Proteomes" id="UP000193207"/>
    </source>
</evidence>
<dbReference type="EMBL" id="FWFU01000003">
    <property type="protein sequence ID" value="SLN51024.1"/>
    <property type="molecule type" value="Genomic_DNA"/>
</dbReference>
<dbReference type="OrthoDB" id="5975812at2"/>
<dbReference type="Proteomes" id="UP000193207">
    <property type="component" value="Unassembled WGS sequence"/>
</dbReference>
<proteinExistence type="predicted"/>
<protein>
    <submittedName>
        <fullName evidence="1">Uncharacterized protein</fullName>
    </submittedName>
</protein>
<gene>
    <name evidence="1" type="ORF">ROH8110_02776</name>
</gene>
<accession>A0A1X6ZGH0</accession>
<keyword evidence="2" id="KW-1185">Reference proteome</keyword>